<keyword evidence="2 5" id="KW-0819">tRNA processing</keyword>
<comment type="subunit">
    <text evidence="5">Heterodimer of a catalytic subunit and an accessory subunit.</text>
</comment>
<evidence type="ECO:0000313" key="7">
    <source>
        <dbReference type="EnsemblPlants" id="Kaladp0055s0426.1.v1.1.CDS.1"/>
    </source>
</evidence>
<dbReference type="AlphaFoldDB" id="A0A7N0U7I0"/>
<dbReference type="GO" id="GO:0005737">
    <property type="term" value="C:cytoplasm"/>
    <property type="evidence" value="ECO:0007669"/>
    <property type="project" value="UniProtKB-SubCell"/>
</dbReference>
<evidence type="ECO:0000313" key="8">
    <source>
        <dbReference type="Proteomes" id="UP000594263"/>
    </source>
</evidence>
<dbReference type="Proteomes" id="UP000594263">
    <property type="component" value="Unplaced"/>
</dbReference>
<keyword evidence="3 5" id="KW-0479">Metal-binding</keyword>
<dbReference type="FunFam" id="3.20.20.105:FF:000003">
    <property type="entry name" value="Queuine tRNA-ribosyltransferase accessory subunit 2"/>
    <property type="match status" value="1"/>
</dbReference>
<dbReference type="InterPro" id="IPR002616">
    <property type="entry name" value="tRNA_ribo_trans-like"/>
</dbReference>
<evidence type="ECO:0000256" key="4">
    <source>
        <dbReference type="ARBA" id="ARBA00022833"/>
    </source>
</evidence>
<evidence type="ECO:0000256" key="5">
    <source>
        <dbReference type="HAMAP-Rule" id="MF_03043"/>
    </source>
</evidence>
<evidence type="ECO:0000256" key="1">
    <source>
        <dbReference type="ARBA" id="ARBA00022490"/>
    </source>
</evidence>
<feature type="domain" description="tRNA-guanine(15) transglycosylase-like" evidence="6">
    <location>
        <begin position="12"/>
        <end position="383"/>
    </location>
</feature>
<accession>A0A7N0U7I0</accession>
<comment type="cofactor">
    <cofactor evidence="5">
        <name>Zn(2+)</name>
        <dbReference type="ChEBI" id="CHEBI:29105"/>
    </cofactor>
    <text evidence="5">Binds 1 zinc ion per subunit.</text>
</comment>
<sequence>MKFVVDAWSKGGGRAGVLQVGSCPALIETPALLLSTRKALPNFIPPDLLRSLPSPDSRLLQFSPLHFLEGPSANTISDIGGVRSLVSLHEFGFAAIPRDSTAILPEFDCTNKLGASFNTPSGRHLLKPAEYMRMLAAMKPDIWASLSDEVPSRATDKRNKLSVDRTVKWLDECIALSPPGTAGFGAIVGGWDALERQRCAQEVAKRNVSGYWIGGFGLEETSDQITSQLLRVVVENLPEEKPRLVSGLGLPEEVLRGVAQGIDLFDSAYIHQLTTGGFALTFPFEAAKRHSISDGMSDGTKINLRADVYRKDTSPIMKSCHCYTCMNHTKAYINHLLNVREMLAQTLLEIHNTYHYLGFFQFIRRVVKEGRFQEFHQEFIETRRGHSRVVPADDVCA</sequence>
<dbReference type="InterPro" id="IPR050852">
    <property type="entry name" value="Queuine_tRNA-ribosyltrfase"/>
</dbReference>
<feature type="binding site" evidence="5">
    <location>
        <position position="325"/>
    </location>
    <ligand>
        <name>Zn(2+)</name>
        <dbReference type="ChEBI" id="CHEBI:29105"/>
    </ligand>
</feature>
<comment type="subcellular location">
    <subcellularLocation>
        <location evidence="5">Cytoplasm</location>
    </subcellularLocation>
</comment>
<dbReference type="InterPro" id="IPR036511">
    <property type="entry name" value="TGT-like_sf"/>
</dbReference>
<dbReference type="Gene3D" id="3.20.20.105">
    <property type="entry name" value="Queuine tRNA-ribosyltransferase-like"/>
    <property type="match status" value="1"/>
</dbReference>
<dbReference type="PANTHER" id="PTHR46064">
    <property type="entry name" value="QUEUINE TRNA-RIBOSYLTRANSFERASE ACCESSORY SUBUNIT 2"/>
    <property type="match status" value="1"/>
</dbReference>
<dbReference type="NCBIfam" id="TIGR00449">
    <property type="entry name" value="tgt_general"/>
    <property type="match status" value="1"/>
</dbReference>
<dbReference type="InterPro" id="IPR028592">
    <property type="entry name" value="QTRTD1"/>
</dbReference>
<proteinExistence type="inferred from homology"/>
<evidence type="ECO:0000259" key="6">
    <source>
        <dbReference type="Pfam" id="PF01702"/>
    </source>
</evidence>
<protein>
    <recommendedName>
        <fullName evidence="5">Queuine tRNA-ribosyltransferase accessory subunit 2</fullName>
    </recommendedName>
    <alternativeName>
        <fullName evidence="5">Queuine tRNA-ribosyltransferase domain-containing protein 1</fullName>
    </alternativeName>
</protein>
<dbReference type="HAMAP" id="MF_03043">
    <property type="entry name" value="QTRT2"/>
    <property type="match status" value="1"/>
</dbReference>
<dbReference type="GO" id="GO:0046872">
    <property type="term" value="F:metal ion binding"/>
    <property type="evidence" value="ECO:0007669"/>
    <property type="project" value="UniProtKB-KW"/>
</dbReference>
<dbReference type="PANTHER" id="PTHR46064:SF1">
    <property type="entry name" value="QUEUINE TRNA-RIBOSYLTRANSFERASE ACCESSORY SUBUNIT 2"/>
    <property type="match status" value="1"/>
</dbReference>
<evidence type="ECO:0000256" key="3">
    <source>
        <dbReference type="ARBA" id="ARBA00022723"/>
    </source>
</evidence>
<dbReference type="GO" id="GO:0006400">
    <property type="term" value="P:tRNA modification"/>
    <property type="evidence" value="ECO:0007669"/>
    <property type="project" value="InterPro"/>
</dbReference>
<keyword evidence="8" id="KW-1185">Reference proteome</keyword>
<name>A0A7N0U7I0_KALFE</name>
<comment type="function">
    <text evidence="5">Non-catalytic subunit of the queuine tRNA-ribosyltransferase (TGT) that catalyzes the base-exchange of a guanine (G) residue with queuine (Q) at position 34 (anticodon wobble position) in tRNAs with GU(N) anticodons (tRNA-Asp, -Asn, -His and -Tyr), resulting in the hypermodified nucleoside queuosine (7-(((4,5-cis-dihydroxy-2-cyclopenten-1-yl)amino)methyl)-7-deazaguanosine).</text>
</comment>
<organism evidence="7 8">
    <name type="scientific">Kalanchoe fedtschenkoi</name>
    <name type="common">Lavender scallops</name>
    <name type="synonym">South American air plant</name>
    <dbReference type="NCBI Taxonomy" id="63787"/>
    <lineage>
        <taxon>Eukaryota</taxon>
        <taxon>Viridiplantae</taxon>
        <taxon>Streptophyta</taxon>
        <taxon>Embryophyta</taxon>
        <taxon>Tracheophyta</taxon>
        <taxon>Spermatophyta</taxon>
        <taxon>Magnoliopsida</taxon>
        <taxon>eudicotyledons</taxon>
        <taxon>Gunneridae</taxon>
        <taxon>Pentapetalae</taxon>
        <taxon>Saxifragales</taxon>
        <taxon>Crassulaceae</taxon>
        <taxon>Kalanchoe</taxon>
    </lineage>
</organism>
<feature type="binding site" evidence="5">
    <location>
        <position position="320"/>
    </location>
    <ligand>
        <name>Zn(2+)</name>
        <dbReference type="ChEBI" id="CHEBI:29105"/>
    </ligand>
</feature>
<keyword evidence="4 5" id="KW-0862">Zinc</keyword>
<evidence type="ECO:0000256" key="2">
    <source>
        <dbReference type="ARBA" id="ARBA00022694"/>
    </source>
</evidence>
<feature type="binding site" evidence="5">
    <location>
        <position position="351"/>
    </location>
    <ligand>
        <name>Zn(2+)</name>
        <dbReference type="ChEBI" id="CHEBI:29105"/>
    </ligand>
</feature>
<feature type="binding site" evidence="5">
    <location>
        <position position="322"/>
    </location>
    <ligand>
        <name>Zn(2+)</name>
        <dbReference type="ChEBI" id="CHEBI:29105"/>
    </ligand>
</feature>
<comment type="similarity">
    <text evidence="5">Belongs to the queuine tRNA-ribosyltransferase family. QTRT2 subfamily.</text>
</comment>
<dbReference type="SUPFAM" id="SSF51713">
    <property type="entry name" value="tRNA-guanine transglycosylase"/>
    <property type="match status" value="1"/>
</dbReference>
<reference evidence="7" key="1">
    <citation type="submission" date="2021-01" db="UniProtKB">
        <authorList>
            <consortium name="EnsemblPlants"/>
        </authorList>
    </citation>
    <scope>IDENTIFICATION</scope>
</reference>
<keyword evidence="1 5" id="KW-0963">Cytoplasm</keyword>
<dbReference type="EnsemblPlants" id="Kaladp0055s0426.1.v1.1">
    <property type="protein sequence ID" value="Kaladp0055s0426.1.v1.1.CDS.1"/>
    <property type="gene ID" value="Kaladp0055s0426.v1.1"/>
</dbReference>
<dbReference type="OMA" id="MAGSRMK"/>
<dbReference type="GO" id="GO:0008479">
    <property type="term" value="F:tRNA-guanosine(34) queuine transglycosylase activity"/>
    <property type="evidence" value="ECO:0007669"/>
    <property type="project" value="UniProtKB-UniRule"/>
</dbReference>
<dbReference type="Pfam" id="PF01702">
    <property type="entry name" value="TGT"/>
    <property type="match status" value="1"/>
</dbReference>
<dbReference type="Gramene" id="Kaladp0055s0426.1.v1.1">
    <property type="protein sequence ID" value="Kaladp0055s0426.1.v1.1.CDS.1"/>
    <property type="gene ID" value="Kaladp0055s0426.v1.1"/>
</dbReference>